<accession>A0A5Q4ZVN5</accession>
<name>A0A5Q4ZVN5_9BURK</name>
<dbReference type="AlphaFoldDB" id="A0A5Q4ZVN5"/>
<evidence type="ECO:0000313" key="1">
    <source>
        <dbReference type="EMBL" id="VVD34072.1"/>
    </source>
</evidence>
<reference evidence="1 2" key="1">
    <citation type="submission" date="2019-08" db="EMBL/GenBank/DDBJ databases">
        <authorList>
            <person name="Herpell B J."/>
        </authorList>
    </citation>
    <scope>NUCLEOTIDE SEQUENCE [LARGE SCALE GENOMIC DNA]</scope>
    <source>
        <strain evidence="2">Msb3</strain>
    </source>
</reference>
<keyword evidence="2" id="KW-1185">Reference proteome</keyword>
<dbReference type="KEGG" id="pdio:PDMSB3_2788.1"/>
<gene>
    <name evidence="1" type="ORF">PDMSB3_2788</name>
</gene>
<dbReference type="Proteomes" id="UP000325811">
    <property type="component" value="Chromosome II"/>
</dbReference>
<proteinExistence type="predicted"/>
<sequence>MPSYRSLPCAGADRLARTGKLFAMRPPVASRQIHPSKRRDAASPFAHAQAFVRSHPSVSILSLVRSVIGRVPPIAHSYGA</sequence>
<organism evidence="1 2">
    <name type="scientific">Paraburkholderia dioscoreae</name>
    <dbReference type="NCBI Taxonomy" id="2604047"/>
    <lineage>
        <taxon>Bacteria</taxon>
        <taxon>Pseudomonadati</taxon>
        <taxon>Pseudomonadota</taxon>
        <taxon>Betaproteobacteria</taxon>
        <taxon>Burkholderiales</taxon>
        <taxon>Burkholderiaceae</taxon>
        <taxon>Paraburkholderia</taxon>
    </lineage>
</organism>
<dbReference type="EMBL" id="LR699554">
    <property type="protein sequence ID" value="VVD34072.1"/>
    <property type="molecule type" value="Genomic_DNA"/>
</dbReference>
<protein>
    <submittedName>
        <fullName evidence="1">Uncharacterized protein</fullName>
    </submittedName>
</protein>
<evidence type="ECO:0000313" key="2">
    <source>
        <dbReference type="Proteomes" id="UP000325811"/>
    </source>
</evidence>